<dbReference type="PROSITE" id="PS51257">
    <property type="entry name" value="PROKAR_LIPOPROTEIN"/>
    <property type="match status" value="1"/>
</dbReference>
<name>A0A4S8N0R8_9ACTN</name>
<dbReference type="AlphaFoldDB" id="A0A4S8N0R8"/>
<comment type="caution">
    <text evidence="3">The sequence shown here is derived from an EMBL/GenBank/DDBJ whole genome shotgun (WGS) entry which is preliminary data.</text>
</comment>
<evidence type="ECO:0000313" key="3">
    <source>
        <dbReference type="EMBL" id="THV09051.1"/>
    </source>
</evidence>
<feature type="compositionally biased region" description="Basic and acidic residues" evidence="1">
    <location>
        <begin position="47"/>
        <end position="56"/>
    </location>
</feature>
<feature type="region of interest" description="Disordered" evidence="1">
    <location>
        <begin position="28"/>
        <end position="58"/>
    </location>
</feature>
<dbReference type="OrthoDB" id="3788564at2"/>
<dbReference type="Proteomes" id="UP000307087">
    <property type="component" value="Unassembled WGS sequence"/>
</dbReference>
<protein>
    <recommendedName>
        <fullName evidence="5">Lipoprotein</fullName>
    </recommendedName>
</protein>
<dbReference type="EMBL" id="STGW01000018">
    <property type="protein sequence ID" value="THV09051.1"/>
    <property type="molecule type" value="Genomic_DNA"/>
</dbReference>
<evidence type="ECO:0000313" key="4">
    <source>
        <dbReference type="Proteomes" id="UP000307087"/>
    </source>
</evidence>
<accession>A0A4S8N0R8</accession>
<evidence type="ECO:0000256" key="1">
    <source>
        <dbReference type="SAM" id="MobiDB-lite"/>
    </source>
</evidence>
<feature type="chain" id="PRO_5020823817" description="Lipoprotein" evidence="2">
    <location>
        <begin position="26"/>
        <end position="148"/>
    </location>
</feature>
<reference evidence="3 4" key="1">
    <citation type="journal article" date="2009" name="Int. J. Syst. Evol. Microbiol.">
        <title>Nocardioides caeni sp. nov., isolated from wastewater.</title>
        <authorList>
            <person name="Yoon J.H."/>
            <person name="Kang S.J."/>
            <person name="Park S."/>
            <person name="Kim W."/>
            <person name="Oh T.K."/>
        </authorList>
    </citation>
    <scope>NUCLEOTIDE SEQUENCE [LARGE SCALE GENOMIC DNA]</scope>
    <source>
        <strain evidence="3 4">DSM 23134</strain>
    </source>
</reference>
<evidence type="ECO:0000256" key="2">
    <source>
        <dbReference type="SAM" id="SignalP"/>
    </source>
</evidence>
<evidence type="ECO:0008006" key="5">
    <source>
        <dbReference type="Google" id="ProtNLM"/>
    </source>
</evidence>
<gene>
    <name evidence="3" type="ORF">E9934_17860</name>
</gene>
<proteinExistence type="predicted"/>
<keyword evidence="4" id="KW-1185">Reference proteome</keyword>
<dbReference type="RefSeq" id="WP_136564262.1">
    <property type="nucleotide sequence ID" value="NZ_BAABLS010000004.1"/>
</dbReference>
<keyword evidence="2" id="KW-0732">Signal</keyword>
<sequence length="148" mass="16289">MKFTSRKVSKAILFAVPAIVFIACASDTGDDESTSGKNDDSVQSGEKQADAPKDAKGGVVGNWDILNKPTFAKEFDSFKSFKLNVRNNSDDNDTPFFEVRLTNKPGDLVATFDCSGDEIEPGQKASVNCFSFDDFTKDWTDYEIKNAF</sequence>
<feature type="signal peptide" evidence="2">
    <location>
        <begin position="1"/>
        <end position="25"/>
    </location>
</feature>
<organism evidence="3 4">
    <name type="scientific">Nocardioides caeni</name>
    <dbReference type="NCBI Taxonomy" id="574700"/>
    <lineage>
        <taxon>Bacteria</taxon>
        <taxon>Bacillati</taxon>
        <taxon>Actinomycetota</taxon>
        <taxon>Actinomycetes</taxon>
        <taxon>Propionibacteriales</taxon>
        <taxon>Nocardioidaceae</taxon>
        <taxon>Nocardioides</taxon>
    </lineage>
</organism>